<dbReference type="AlphaFoldDB" id="A0A0C1L8J7"/>
<dbReference type="Proteomes" id="UP000031408">
    <property type="component" value="Unassembled WGS sequence"/>
</dbReference>
<dbReference type="SUPFAM" id="SSF54909">
    <property type="entry name" value="Dimeric alpha+beta barrel"/>
    <property type="match status" value="1"/>
</dbReference>
<keyword evidence="3" id="KW-1185">Reference proteome</keyword>
<sequence length="138" mass="15933">MEIQTRREFISETGKATVMGGLGAFSSATWENQLHHKFIHHVYFWLKRPENEEDRGKLLQGLRKLSEVKTIRMSHIGVPAPTKRDVIDTSYAVSWLLVFDNPADQESYQKDPVHLKFIEECSSLWEKVIVYDSIEPGS</sequence>
<dbReference type="RefSeq" id="WP_039136472.1">
    <property type="nucleotide sequence ID" value="NZ_JSVC01000001.1"/>
</dbReference>
<protein>
    <submittedName>
        <fullName evidence="2">Stress protein</fullName>
    </submittedName>
</protein>
<evidence type="ECO:0000313" key="2">
    <source>
        <dbReference type="EMBL" id="KIC96477.1"/>
    </source>
</evidence>
<dbReference type="STRING" id="1349421.OI18_01755"/>
<dbReference type="PROSITE" id="PS51502">
    <property type="entry name" value="S_R_A_B_BARREL"/>
    <property type="match status" value="1"/>
</dbReference>
<gene>
    <name evidence="2" type="ORF">OI18_01755</name>
</gene>
<dbReference type="OrthoDB" id="7189263at2"/>
<evidence type="ECO:0000259" key="1">
    <source>
        <dbReference type="PROSITE" id="PS51502"/>
    </source>
</evidence>
<reference evidence="2 3" key="1">
    <citation type="submission" date="2014-11" db="EMBL/GenBank/DDBJ databases">
        <title>Genome sequence of Flavihumibacter solisilvae 3-3.</title>
        <authorList>
            <person name="Zhou G."/>
            <person name="Li M."/>
            <person name="Wang G."/>
        </authorList>
    </citation>
    <scope>NUCLEOTIDE SEQUENCE [LARGE SCALE GENOMIC DNA]</scope>
    <source>
        <strain evidence="2 3">3-3</strain>
    </source>
</reference>
<dbReference type="Gene3D" id="3.30.70.100">
    <property type="match status" value="1"/>
</dbReference>
<dbReference type="InterPro" id="IPR013097">
    <property type="entry name" value="Dabb"/>
</dbReference>
<dbReference type="SMART" id="SM00886">
    <property type="entry name" value="Dabb"/>
    <property type="match status" value="1"/>
</dbReference>
<proteinExistence type="predicted"/>
<organism evidence="2 3">
    <name type="scientific">Flavihumibacter solisilvae</name>
    <dbReference type="NCBI Taxonomy" id="1349421"/>
    <lineage>
        <taxon>Bacteria</taxon>
        <taxon>Pseudomonadati</taxon>
        <taxon>Bacteroidota</taxon>
        <taxon>Chitinophagia</taxon>
        <taxon>Chitinophagales</taxon>
        <taxon>Chitinophagaceae</taxon>
        <taxon>Flavihumibacter</taxon>
    </lineage>
</organism>
<name>A0A0C1L8J7_9BACT</name>
<evidence type="ECO:0000313" key="3">
    <source>
        <dbReference type="Proteomes" id="UP000031408"/>
    </source>
</evidence>
<dbReference type="EMBL" id="JSVC01000001">
    <property type="protein sequence ID" value="KIC96477.1"/>
    <property type="molecule type" value="Genomic_DNA"/>
</dbReference>
<dbReference type="InterPro" id="IPR011008">
    <property type="entry name" value="Dimeric_a/b-barrel"/>
</dbReference>
<dbReference type="Pfam" id="PF07876">
    <property type="entry name" value="Dabb"/>
    <property type="match status" value="1"/>
</dbReference>
<accession>A0A0C1L8J7</accession>
<comment type="caution">
    <text evidence="2">The sequence shown here is derived from an EMBL/GenBank/DDBJ whole genome shotgun (WGS) entry which is preliminary data.</text>
</comment>
<feature type="domain" description="Stress-response A/B barrel" evidence="1">
    <location>
        <begin position="38"/>
        <end position="133"/>
    </location>
</feature>